<dbReference type="PANTHER" id="PTHR32089">
    <property type="entry name" value="METHYL-ACCEPTING CHEMOTAXIS PROTEIN MCPB"/>
    <property type="match status" value="1"/>
</dbReference>
<dbReference type="Pfam" id="PF05227">
    <property type="entry name" value="CHASE3"/>
    <property type="match status" value="1"/>
</dbReference>
<dbReference type="Gene3D" id="1.10.287.950">
    <property type="entry name" value="Methyl-accepting chemotaxis protein"/>
    <property type="match status" value="1"/>
</dbReference>
<dbReference type="Pfam" id="PF00015">
    <property type="entry name" value="MCPsignal"/>
    <property type="match status" value="1"/>
</dbReference>
<dbReference type="InterPro" id="IPR007891">
    <property type="entry name" value="CHASE3"/>
</dbReference>
<keyword evidence="3 5" id="KW-0807">Transducer</keyword>
<dbReference type="PROSITE" id="PS50192">
    <property type="entry name" value="T_SNARE"/>
    <property type="match status" value="1"/>
</dbReference>
<dbReference type="AlphaFoldDB" id="A0A7C9QTF6"/>
<evidence type="ECO:0000256" key="6">
    <source>
        <dbReference type="SAM" id="MobiDB-lite"/>
    </source>
</evidence>
<evidence type="ECO:0000259" key="9">
    <source>
        <dbReference type="PROSITE" id="PS50192"/>
    </source>
</evidence>
<feature type="domain" description="T-SNARE coiled-coil homology" evidence="9">
    <location>
        <begin position="456"/>
        <end position="518"/>
    </location>
</feature>
<gene>
    <name evidence="11" type="ORF">G4223_08955</name>
</gene>
<feature type="region of interest" description="Disordered" evidence="6">
    <location>
        <begin position="309"/>
        <end position="331"/>
    </location>
</feature>
<dbReference type="Gene3D" id="6.10.340.10">
    <property type="match status" value="1"/>
</dbReference>
<dbReference type="SMART" id="SM00283">
    <property type="entry name" value="MA"/>
    <property type="match status" value="1"/>
</dbReference>
<keyword evidence="12" id="KW-1185">Reference proteome</keyword>
<evidence type="ECO:0000256" key="3">
    <source>
        <dbReference type="ARBA" id="ARBA00023224"/>
    </source>
</evidence>
<dbReference type="RefSeq" id="WP_163678068.1">
    <property type="nucleotide sequence ID" value="NZ_JAAIYP010000035.1"/>
</dbReference>
<accession>A0A7C9QTF6</accession>
<reference evidence="11 12" key="1">
    <citation type="submission" date="2020-02" db="EMBL/GenBank/DDBJ databases">
        <authorList>
            <person name="Dziuba M."/>
            <person name="Kuznetsov B."/>
            <person name="Mardanov A."/>
            <person name="Ravin N."/>
            <person name="Grouzdev D."/>
        </authorList>
    </citation>
    <scope>NUCLEOTIDE SEQUENCE [LARGE SCALE GENOMIC DNA]</scope>
    <source>
        <strain evidence="11 12">SpK</strain>
    </source>
</reference>
<sequence length="560" mass="59252">MSAMANLPIARKLALSFLCMVVLMTVVAVITLTRVQNMRTNNQWTVHTYEVLATMDAVVAAMVNQETGLRGLLVSGKDAFLGPYRRGEVAYTEAWTKAKEQTSDNPAQQARLDELHRFAITWKNDVAEKEIAMVRAGRIEEARTFEATEAGKQAMDALRAKANEIKGAETELLATRDAERNAAYSVALWATILGGMLSVVVAVAMAMGLSRLIATPIKGMTLAMTTLANGDTTTAIPAQDRRDELGAMGKAVQVFKDNMIRADRLASEQATERAQREARAQAIEHLTGQFDQTVSSVLQSVSSAAGDMEQTAQSMAANAEQTSRQATSVATATEQASSNVQTVATAAEELSASITEITRQVAQSSDVARRAAEEAARSNQTVLGLADSSARIGEVIQLINDIANQTNLLALNATIEAARAGEAGKGFAVVAQEVKNLANQTARATEEIGNQIGGVQSATKDAVEAITTIVGRIDEINQISSAIASAVEEQGAATQEIARNVQQAARGTQEVSVTIASVTQAAGETGSSATQVLASARALSRQAGDLRDEVTRFLGAVRTA</sequence>
<evidence type="ECO:0000256" key="5">
    <source>
        <dbReference type="PROSITE-ProRule" id="PRU00284"/>
    </source>
</evidence>
<dbReference type="EMBL" id="JAAIYP010000035">
    <property type="protein sequence ID" value="NFV80238.1"/>
    <property type="molecule type" value="Genomic_DNA"/>
</dbReference>
<dbReference type="InterPro" id="IPR003660">
    <property type="entry name" value="HAMP_dom"/>
</dbReference>
<feature type="transmembrane region" description="Helical" evidence="7">
    <location>
        <begin position="186"/>
        <end position="209"/>
    </location>
</feature>
<dbReference type="PROSITE" id="PS50885">
    <property type="entry name" value="HAMP"/>
    <property type="match status" value="1"/>
</dbReference>
<keyword evidence="2" id="KW-0997">Cell inner membrane</keyword>
<keyword evidence="2" id="KW-1003">Cell membrane</keyword>
<keyword evidence="7" id="KW-0472">Membrane</keyword>
<dbReference type="Pfam" id="PF00672">
    <property type="entry name" value="HAMP"/>
    <property type="match status" value="1"/>
</dbReference>
<dbReference type="GO" id="GO:0005886">
    <property type="term" value="C:plasma membrane"/>
    <property type="evidence" value="ECO:0007669"/>
    <property type="project" value="UniProtKB-SubCell"/>
</dbReference>
<comment type="caution">
    <text evidence="11">The sequence shown here is derived from an EMBL/GenBank/DDBJ whole genome shotgun (WGS) entry which is preliminary data.</text>
</comment>
<dbReference type="SMART" id="SM00304">
    <property type="entry name" value="HAMP"/>
    <property type="match status" value="1"/>
</dbReference>
<evidence type="ECO:0000313" key="11">
    <source>
        <dbReference type="EMBL" id="NFV80238.1"/>
    </source>
</evidence>
<evidence type="ECO:0000256" key="1">
    <source>
        <dbReference type="ARBA" id="ARBA00004429"/>
    </source>
</evidence>
<evidence type="ECO:0000259" key="8">
    <source>
        <dbReference type="PROSITE" id="PS50111"/>
    </source>
</evidence>
<dbReference type="CDD" id="cd06225">
    <property type="entry name" value="HAMP"/>
    <property type="match status" value="1"/>
</dbReference>
<feature type="domain" description="Methyl-accepting transducer" evidence="8">
    <location>
        <begin position="297"/>
        <end position="540"/>
    </location>
</feature>
<evidence type="ECO:0000313" key="12">
    <source>
        <dbReference type="Proteomes" id="UP000480684"/>
    </source>
</evidence>
<feature type="domain" description="HAMP" evidence="10">
    <location>
        <begin position="211"/>
        <end position="264"/>
    </location>
</feature>
<evidence type="ECO:0000256" key="7">
    <source>
        <dbReference type="SAM" id="Phobius"/>
    </source>
</evidence>
<evidence type="ECO:0000256" key="4">
    <source>
        <dbReference type="ARBA" id="ARBA00029447"/>
    </source>
</evidence>
<dbReference type="InterPro" id="IPR004089">
    <property type="entry name" value="MCPsignal_dom"/>
</dbReference>
<feature type="compositionally biased region" description="Polar residues" evidence="6">
    <location>
        <begin position="310"/>
        <end position="331"/>
    </location>
</feature>
<dbReference type="PROSITE" id="PS50111">
    <property type="entry name" value="CHEMOTAXIS_TRANSDUC_2"/>
    <property type="match status" value="1"/>
</dbReference>
<dbReference type="Proteomes" id="UP000480684">
    <property type="component" value="Unassembled WGS sequence"/>
</dbReference>
<keyword evidence="7" id="KW-1133">Transmembrane helix</keyword>
<dbReference type="GO" id="GO:0007165">
    <property type="term" value="P:signal transduction"/>
    <property type="evidence" value="ECO:0007669"/>
    <property type="project" value="UniProtKB-KW"/>
</dbReference>
<protein>
    <submittedName>
        <fullName evidence="11">HAMP domain-containing protein</fullName>
    </submittedName>
</protein>
<evidence type="ECO:0000259" key="10">
    <source>
        <dbReference type="PROSITE" id="PS50885"/>
    </source>
</evidence>
<comment type="similarity">
    <text evidence="4">Belongs to the methyl-accepting chemotaxis (MCP) protein family.</text>
</comment>
<keyword evidence="7" id="KW-0812">Transmembrane</keyword>
<organism evidence="11 12">
    <name type="scientific">Magnetospirillum aberrantis SpK</name>
    <dbReference type="NCBI Taxonomy" id="908842"/>
    <lineage>
        <taxon>Bacteria</taxon>
        <taxon>Pseudomonadati</taxon>
        <taxon>Pseudomonadota</taxon>
        <taxon>Alphaproteobacteria</taxon>
        <taxon>Rhodospirillales</taxon>
        <taxon>Rhodospirillaceae</taxon>
        <taxon>Magnetospirillum</taxon>
    </lineage>
</organism>
<comment type="subcellular location">
    <subcellularLocation>
        <location evidence="1">Cell inner membrane</location>
        <topology evidence="1">Multi-pass membrane protein</topology>
    </subcellularLocation>
</comment>
<name>A0A7C9QTF6_9PROT</name>
<dbReference type="PANTHER" id="PTHR32089:SF112">
    <property type="entry name" value="LYSOZYME-LIKE PROTEIN-RELATED"/>
    <property type="match status" value="1"/>
</dbReference>
<dbReference type="SUPFAM" id="SSF58104">
    <property type="entry name" value="Methyl-accepting chemotaxis protein (MCP) signaling domain"/>
    <property type="match status" value="1"/>
</dbReference>
<dbReference type="CDD" id="cd19410">
    <property type="entry name" value="HK9-like_sensor"/>
    <property type="match status" value="1"/>
</dbReference>
<dbReference type="InterPro" id="IPR000727">
    <property type="entry name" value="T_SNARE_dom"/>
</dbReference>
<evidence type="ECO:0000256" key="2">
    <source>
        <dbReference type="ARBA" id="ARBA00022519"/>
    </source>
</evidence>
<proteinExistence type="inferred from homology"/>